<comment type="caution">
    <text evidence="1">The sequence shown here is derived from an EMBL/GenBank/DDBJ whole genome shotgun (WGS) entry which is preliminary data.</text>
</comment>
<proteinExistence type="predicted"/>
<dbReference type="EMBL" id="CAKOGL010000007">
    <property type="protein sequence ID" value="CAH2088100.1"/>
    <property type="molecule type" value="Genomic_DNA"/>
</dbReference>
<dbReference type="InterPro" id="IPR013083">
    <property type="entry name" value="Znf_RING/FYVE/PHD"/>
</dbReference>
<dbReference type="Proteomes" id="UP001153954">
    <property type="component" value="Unassembled WGS sequence"/>
</dbReference>
<dbReference type="InterPro" id="IPR011011">
    <property type="entry name" value="Znf_FYVE_PHD"/>
</dbReference>
<organism evidence="1 2">
    <name type="scientific">Euphydryas editha</name>
    <name type="common">Edith's checkerspot</name>
    <dbReference type="NCBI Taxonomy" id="104508"/>
    <lineage>
        <taxon>Eukaryota</taxon>
        <taxon>Metazoa</taxon>
        <taxon>Ecdysozoa</taxon>
        <taxon>Arthropoda</taxon>
        <taxon>Hexapoda</taxon>
        <taxon>Insecta</taxon>
        <taxon>Pterygota</taxon>
        <taxon>Neoptera</taxon>
        <taxon>Endopterygota</taxon>
        <taxon>Lepidoptera</taxon>
        <taxon>Glossata</taxon>
        <taxon>Ditrysia</taxon>
        <taxon>Papilionoidea</taxon>
        <taxon>Nymphalidae</taxon>
        <taxon>Nymphalinae</taxon>
        <taxon>Euphydryas</taxon>
    </lineage>
</organism>
<sequence>MKKRKYRRRSAKDKEIKNLKKVVGGNENDEEYFCIMCNDKYESPSTEDWIMCSICELWAHEQCTTGKTSKGFVYDLCHEIKL</sequence>
<dbReference type="SUPFAM" id="SSF57903">
    <property type="entry name" value="FYVE/PHD zinc finger"/>
    <property type="match status" value="1"/>
</dbReference>
<evidence type="ECO:0000313" key="1">
    <source>
        <dbReference type="EMBL" id="CAH2088100.1"/>
    </source>
</evidence>
<name>A0AAU9TUA7_EUPED</name>
<dbReference type="AlphaFoldDB" id="A0AAU9TUA7"/>
<keyword evidence="2" id="KW-1185">Reference proteome</keyword>
<accession>A0AAU9TUA7</accession>
<evidence type="ECO:0008006" key="3">
    <source>
        <dbReference type="Google" id="ProtNLM"/>
    </source>
</evidence>
<gene>
    <name evidence="1" type="ORF">EEDITHA_LOCUS4292</name>
</gene>
<evidence type="ECO:0000313" key="2">
    <source>
        <dbReference type="Proteomes" id="UP001153954"/>
    </source>
</evidence>
<protein>
    <recommendedName>
        <fullName evidence="3">Zinc finger PHD-type domain-containing protein</fullName>
    </recommendedName>
</protein>
<dbReference type="Gene3D" id="3.30.40.10">
    <property type="entry name" value="Zinc/RING finger domain, C3HC4 (zinc finger)"/>
    <property type="match status" value="1"/>
</dbReference>
<reference evidence="1" key="1">
    <citation type="submission" date="2022-03" db="EMBL/GenBank/DDBJ databases">
        <authorList>
            <person name="Tunstrom K."/>
        </authorList>
    </citation>
    <scope>NUCLEOTIDE SEQUENCE</scope>
</reference>